<protein>
    <submittedName>
        <fullName evidence="1">Uncharacterized protein</fullName>
    </submittedName>
</protein>
<accession>A0A4Z2IEP7</accession>
<name>A0A4Z2IEP7_9TELE</name>
<gene>
    <name evidence="1" type="ORF">EYF80_013323</name>
</gene>
<dbReference type="EMBL" id="SRLO01000093">
    <property type="protein sequence ID" value="TNN76458.1"/>
    <property type="molecule type" value="Genomic_DNA"/>
</dbReference>
<comment type="caution">
    <text evidence="1">The sequence shown here is derived from an EMBL/GenBank/DDBJ whole genome shotgun (WGS) entry which is preliminary data.</text>
</comment>
<organism evidence="1 2">
    <name type="scientific">Liparis tanakae</name>
    <name type="common">Tanaka's snailfish</name>
    <dbReference type="NCBI Taxonomy" id="230148"/>
    <lineage>
        <taxon>Eukaryota</taxon>
        <taxon>Metazoa</taxon>
        <taxon>Chordata</taxon>
        <taxon>Craniata</taxon>
        <taxon>Vertebrata</taxon>
        <taxon>Euteleostomi</taxon>
        <taxon>Actinopterygii</taxon>
        <taxon>Neopterygii</taxon>
        <taxon>Teleostei</taxon>
        <taxon>Neoteleostei</taxon>
        <taxon>Acanthomorphata</taxon>
        <taxon>Eupercaria</taxon>
        <taxon>Perciformes</taxon>
        <taxon>Cottioidei</taxon>
        <taxon>Cottales</taxon>
        <taxon>Liparidae</taxon>
        <taxon>Liparis</taxon>
    </lineage>
</organism>
<evidence type="ECO:0000313" key="2">
    <source>
        <dbReference type="Proteomes" id="UP000314294"/>
    </source>
</evidence>
<dbReference type="Proteomes" id="UP000314294">
    <property type="component" value="Unassembled WGS sequence"/>
</dbReference>
<dbReference type="AlphaFoldDB" id="A0A4Z2IEP7"/>
<reference evidence="1 2" key="1">
    <citation type="submission" date="2019-03" db="EMBL/GenBank/DDBJ databases">
        <title>First draft genome of Liparis tanakae, snailfish: a comprehensive survey of snailfish specific genes.</title>
        <authorList>
            <person name="Kim W."/>
            <person name="Song I."/>
            <person name="Jeong J.-H."/>
            <person name="Kim D."/>
            <person name="Kim S."/>
            <person name="Ryu S."/>
            <person name="Song J.Y."/>
            <person name="Lee S.K."/>
        </authorList>
    </citation>
    <scope>NUCLEOTIDE SEQUENCE [LARGE SCALE GENOMIC DNA]</scope>
    <source>
        <tissue evidence="1">Muscle</tissue>
    </source>
</reference>
<proteinExistence type="predicted"/>
<keyword evidence="2" id="KW-1185">Reference proteome</keyword>
<sequence>MLTSRPDAIVVRVPTTAKTHSVCGVAALVHGAAVVKFWPSVLLQPAVLTWRGFVFSAVGGKVRPPTPTHRVNTRPRISPTSPPCKVNTQQLLPGTCHSCCIGEMSTSEGVGKPNTYD</sequence>
<evidence type="ECO:0000313" key="1">
    <source>
        <dbReference type="EMBL" id="TNN76458.1"/>
    </source>
</evidence>